<accession>L1NES6</accession>
<dbReference type="Proteomes" id="UP000010433">
    <property type="component" value="Unassembled WGS sequence"/>
</dbReference>
<organism evidence="2 3">
    <name type="scientific">Hoylesella saccharolytica F0055</name>
    <dbReference type="NCBI Taxonomy" id="1127699"/>
    <lineage>
        <taxon>Bacteria</taxon>
        <taxon>Pseudomonadati</taxon>
        <taxon>Bacteroidota</taxon>
        <taxon>Bacteroidia</taxon>
        <taxon>Bacteroidales</taxon>
        <taxon>Prevotellaceae</taxon>
        <taxon>Hoylesella</taxon>
    </lineage>
</organism>
<feature type="signal peptide" evidence="1">
    <location>
        <begin position="1"/>
        <end position="26"/>
    </location>
</feature>
<keyword evidence="1" id="KW-0732">Signal</keyword>
<sequence>MNKKNSLMGALVFALLLFVETMQMSAAAKTMRADGVKSPTEGGVTQRFVPESELMADLLQMLTRFAPYMKARYIEVGENGLGELCGAFKGENTMGSNEQGVRHNADFSMICAFLTKYARGKIHLPNGITWDELEQMARRSLAFAYSTHKANRLRRCADGRYWGSTSAQDYVWESSLWAFSVAYSAFFQWDKLDAGARRCVENLLKAECNYELQRTIPVGYVGDSKAEENGWEADILAATLGLFPNDSLAPQWFERLRSFAVNSYSQVSDAHNHTVIDPHFDAKTIADLYLGPNLYDDYTLQNHNFFHTSYQNVVIQELGEAALALHLFQKELHGSERWHTRALMHNNEKVMNEVLKWLALADGELAMPNGNDWSLFLYDQITSYSTNACFLRDADALLLENLAYQMIKARQTTTDDGSWLLRADVGARRMGVQAHRVMMSWLMHSVRSTAEIAPVTWSDFNRRHAAAKLFTTQNVVRAATKDRFTCFSWSAGKRSYTGYIAANSVDKNKIIVPYREHNTGNFLGFYTVQGKKTDAVPVLSGHYDLQGNGYAMNGELNTNEAALNHRFVLYSTSGNAVVLLDEIRANVDGTITGEKAGLMAVSVDELTRTERTFHHDAGSVLLTGDNLVRFNGSWINIDDAVGVVTRNAQQWAFGNKTNNNSILTAKLYPAYSDTLRVFRAGETIGRHTFIYYSNISADDTQRMNNALYSLQNDVPKGWNGVLAPDPDGSFHFLLTHFFGSSECTLRDIRTEKGAPVFAVPTQISHSGSKATFSLPPNRSVSHPLSFFIQGSGVQAMQVSGSSPVVQLTASVGTTIQLHAFHNGRWIARSLTLRAGKTLKVNTKLKILNRD</sequence>
<dbReference type="RefSeq" id="WP_009162170.1">
    <property type="nucleotide sequence ID" value="NZ_KB290984.1"/>
</dbReference>
<name>L1NES6_9BACT</name>
<dbReference type="PATRIC" id="fig|1127699.3.peg.880"/>
<comment type="caution">
    <text evidence="2">The sequence shown here is derived from an EMBL/GenBank/DDBJ whole genome shotgun (WGS) entry which is preliminary data.</text>
</comment>
<dbReference type="AlphaFoldDB" id="L1NES6"/>
<evidence type="ECO:0000256" key="1">
    <source>
        <dbReference type="SAM" id="SignalP"/>
    </source>
</evidence>
<reference evidence="2 3" key="1">
    <citation type="submission" date="2012-05" db="EMBL/GenBank/DDBJ databases">
        <authorList>
            <person name="Weinstock G."/>
            <person name="Sodergren E."/>
            <person name="Lobos E.A."/>
            <person name="Fulton L."/>
            <person name="Fulton R."/>
            <person name="Courtney L."/>
            <person name="Fronick C."/>
            <person name="O'Laughlin M."/>
            <person name="Godfrey J."/>
            <person name="Wilson R.M."/>
            <person name="Miner T."/>
            <person name="Farmer C."/>
            <person name="Delehaunty K."/>
            <person name="Cordes M."/>
            <person name="Minx P."/>
            <person name="Tomlinson C."/>
            <person name="Chen J."/>
            <person name="Wollam A."/>
            <person name="Pepin K.H."/>
            <person name="Bhonagiri V."/>
            <person name="Zhang X."/>
            <person name="Suruliraj S."/>
            <person name="Warren W."/>
            <person name="Mitreva M."/>
            <person name="Mardis E.R."/>
            <person name="Wilson R.K."/>
        </authorList>
    </citation>
    <scope>NUCLEOTIDE SEQUENCE [LARGE SCALE GENOMIC DNA]</scope>
    <source>
        <strain evidence="2 3">F0055</strain>
    </source>
</reference>
<evidence type="ECO:0008006" key="4">
    <source>
        <dbReference type="Google" id="ProtNLM"/>
    </source>
</evidence>
<dbReference type="STRING" id="1127699.HMPREF9151_00955"/>
<protein>
    <recommendedName>
        <fullName evidence="4">Heparinase II/III-like protein</fullName>
    </recommendedName>
</protein>
<keyword evidence="3" id="KW-1185">Reference proteome</keyword>
<dbReference type="EMBL" id="AMEP01000064">
    <property type="protein sequence ID" value="EKY01816.1"/>
    <property type="molecule type" value="Genomic_DNA"/>
</dbReference>
<feature type="chain" id="PRO_5003955073" description="Heparinase II/III-like protein" evidence="1">
    <location>
        <begin position="27"/>
        <end position="850"/>
    </location>
</feature>
<proteinExistence type="predicted"/>
<dbReference type="HOGENOM" id="CLU_328131_0_0_10"/>
<gene>
    <name evidence="2" type="ORF">HMPREF9151_00955</name>
</gene>
<evidence type="ECO:0000313" key="3">
    <source>
        <dbReference type="Proteomes" id="UP000010433"/>
    </source>
</evidence>
<evidence type="ECO:0000313" key="2">
    <source>
        <dbReference type="EMBL" id="EKY01816.1"/>
    </source>
</evidence>